<name>B9TJL4_RICCO</name>
<reference evidence="2" key="1">
    <citation type="journal article" date="2010" name="Nat. Biotechnol.">
        <title>Draft genome sequence of the oilseed species Ricinus communis.</title>
        <authorList>
            <person name="Chan A.P."/>
            <person name="Crabtree J."/>
            <person name="Zhao Q."/>
            <person name="Lorenzi H."/>
            <person name="Orvis J."/>
            <person name="Puiu D."/>
            <person name="Melake-Berhan A."/>
            <person name="Jones K.M."/>
            <person name="Redman J."/>
            <person name="Chen G."/>
            <person name="Cahoon E.B."/>
            <person name="Gedil M."/>
            <person name="Stanke M."/>
            <person name="Haas B.J."/>
            <person name="Wortman J.R."/>
            <person name="Fraser-Liggett C.M."/>
            <person name="Ravel J."/>
            <person name="Rabinowicz P.D."/>
        </authorList>
    </citation>
    <scope>NUCLEOTIDE SEQUENCE [LARGE SCALE GENOMIC DNA]</scope>
    <source>
        <strain evidence="2">cv. Hale</strain>
    </source>
</reference>
<dbReference type="PANTHER" id="PTHR39431:SF1">
    <property type="entry name" value="FRPA_C-RELATED PROTEIN"/>
    <property type="match status" value="1"/>
</dbReference>
<evidence type="ECO:0000313" key="2">
    <source>
        <dbReference type="Proteomes" id="UP000008311"/>
    </source>
</evidence>
<dbReference type="EMBL" id="EQ984059">
    <property type="protein sequence ID" value="EEF23950.1"/>
    <property type="molecule type" value="Genomic_DNA"/>
</dbReference>
<accession>B9TJL4</accession>
<dbReference type="Proteomes" id="UP000008311">
    <property type="component" value="Unassembled WGS sequence"/>
</dbReference>
<dbReference type="InterPro" id="IPR045395">
    <property type="entry name" value="ALTTAQ_rpt"/>
</dbReference>
<dbReference type="InParanoid" id="B9TJL4"/>
<dbReference type="PANTHER" id="PTHR39431">
    <property type="entry name" value="FRPA/C-RELATED PROTEIN"/>
    <property type="match status" value="1"/>
</dbReference>
<keyword evidence="2" id="KW-1185">Reference proteome</keyword>
<dbReference type="AlphaFoldDB" id="B9TJL4"/>
<organism evidence="1 2">
    <name type="scientific">Ricinus communis</name>
    <name type="common">Castor bean</name>
    <dbReference type="NCBI Taxonomy" id="3988"/>
    <lineage>
        <taxon>Eukaryota</taxon>
        <taxon>Viridiplantae</taxon>
        <taxon>Streptophyta</taxon>
        <taxon>Embryophyta</taxon>
        <taxon>Tracheophyta</taxon>
        <taxon>Spermatophyta</taxon>
        <taxon>Magnoliopsida</taxon>
        <taxon>eudicotyledons</taxon>
        <taxon>Gunneridae</taxon>
        <taxon>Pentapetalae</taxon>
        <taxon>rosids</taxon>
        <taxon>fabids</taxon>
        <taxon>Malpighiales</taxon>
        <taxon>Euphorbiaceae</taxon>
        <taxon>Acalyphoideae</taxon>
        <taxon>Acalypheae</taxon>
        <taxon>Ricinus</taxon>
    </lineage>
</organism>
<sequence length="125" mass="12887">MKTSSFVSLTTTQLVKLTTDQIVALTTGQIKNLSSAQGNALTSTQIQAMSTDQANALFNATHGLSPIVLDLNNNGINTLSSNAGVSFDLNADGTKEQAGWVGGGDGLLVLDRNGDGSINDGSELF</sequence>
<proteinExistence type="predicted"/>
<dbReference type="InterPro" id="IPR032675">
    <property type="entry name" value="LRR_dom_sf"/>
</dbReference>
<evidence type="ECO:0000313" key="1">
    <source>
        <dbReference type="EMBL" id="EEF23950.1"/>
    </source>
</evidence>
<protein>
    <recommendedName>
        <fullName evidence="3">Haemolysin-type calcium binding-related domain-containing protein</fullName>
    </recommendedName>
</protein>
<dbReference type="Pfam" id="PF20080">
    <property type="entry name" value="ALTTAQ_rpt"/>
    <property type="match status" value="1"/>
</dbReference>
<evidence type="ECO:0008006" key="3">
    <source>
        <dbReference type="Google" id="ProtNLM"/>
    </source>
</evidence>
<feature type="non-terminal residue" evidence="1">
    <location>
        <position position="125"/>
    </location>
</feature>
<dbReference type="Gene3D" id="3.80.10.10">
    <property type="entry name" value="Ribonuclease Inhibitor"/>
    <property type="match status" value="1"/>
</dbReference>
<gene>
    <name evidence="1" type="ORF">RCOM_1779930</name>
</gene>